<evidence type="ECO:0000256" key="7">
    <source>
        <dbReference type="ARBA" id="ARBA00023136"/>
    </source>
</evidence>
<organism evidence="12 13">
    <name type="scientific">Helicobacter brantae</name>
    <dbReference type="NCBI Taxonomy" id="375927"/>
    <lineage>
        <taxon>Bacteria</taxon>
        <taxon>Pseudomonadati</taxon>
        <taxon>Campylobacterota</taxon>
        <taxon>Epsilonproteobacteria</taxon>
        <taxon>Campylobacterales</taxon>
        <taxon>Helicobacteraceae</taxon>
        <taxon>Helicobacter</taxon>
    </lineage>
</organism>
<comment type="subcellular location">
    <subcellularLocation>
        <location evidence="1 11">Cell membrane</location>
        <topology evidence="1 11">Multi-pass membrane protein</topology>
    </subcellularLocation>
</comment>
<feature type="binding site" evidence="11">
    <location>
        <position position="68"/>
    </location>
    <ligand>
        <name>Na(+)</name>
        <dbReference type="ChEBI" id="CHEBI:29101"/>
        <note>structural</note>
    </ligand>
</feature>
<protein>
    <recommendedName>
        <fullName evidence="11">Fluoride-specific ion channel FluC</fullName>
    </recommendedName>
</protein>
<evidence type="ECO:0000256" key="1">
    <source>
        <dbReference type="ARBA" id="ARBA00004651"/>
    </source>
</evidence>
<comment type="catalytic activity">
    <reaction evidence="10">
        <text>fluoride(in) = fluoride(out)</text>
        <dbReference type="Rhea" id="RHEA:76159"/>
        <dbReference type="ChEBI" id="CHEBI:17051"/>
    </reaction>
    <physiologicalReaction direction="left-to-right" evidence="10">
        <dbReference type="Rhea" id="RHEA:76160"/>
    </physiologicalReaction>
</comment>
<evidence type="ECO:0000256" key="8">
    <source>
        <dbReference type="ARBA" id="ARBA00023303"/>
    </source>
</evidence>
<dbReference type="AlphaFoldDB" id="A0A3D8J2T8"/>
<dbReference type="GO" id="GO:0046872">
    <property type="term" value="F:metal ion binding"/>
    <property type="evidence" value="ECO:0007669"/>
    <property type="project" value="UniProtKB-KW"/>
</dbReference>
<evidence type="ECO:0000256" key="9">
    <source>
        <dbReference type="ARBA" id="ARBA00035120"/>
    </source>
</evidence>
<keyword evidence="8 11" id="KW-0407">Ion channel</keyword>
<evidence type="ECO:0000256" key="5">
    <source>
        <dbReference type="ARBA" id="ARBA00022989"/>
    </source>
</evidence>
<accession>A0A3D8J2T8</accession>
<dbReference type="HAMAP" id="MF_00454">
    <property type="entry name" value="FluC"/>
    <property type="match status" value="1"/>
</dbReference>
<dbReference type="GO" id="GO:0005886">
    <property type="term" value="C:plasma membrane"/>
    <property type="evidence" value="ECO:0007669"/>
    <property type="project" value="UniProtKB-SubCell"/>
</dbReference>
<keyword evidence="3" id="KW-0997">Cell inner membrane</keyword>
<keyword evidence="4 11" id="KW-0812">Transmembrane</keyword>
<keyword evidence="5 11" id="KW-1133">Transmembrane helix</keyword>
<comment type="similarity">
    <text evidence="9 11">Belongs to the fluoride channel Fluc/FEX (TC 1.A.43) family.</text>
</comment>
<dbReference type="Pfam" id="PF02537">
    <property type="entry name" value="CRCB"/>
    <property type="match status" value="1"/>
</dbReference>
<comment type="function">
    <text evidence="11">Fluoride-specific ion channel. Important for reducing fluoride concentration in the cell, thus reducing its toxicity.</text>
</comment>
<evidence type="ECO:0000256" key="10">
    <source>
        <dbReference type="ARBA" id="ARBA00035585"/>
    </source>
</evidence>
<evidence type="ECO:0000256" key="6">
    <source>
        <dbReference type="ARBA" id="ARBA00023065"/>
    </source>
</evidence>
<dbReference type="InterPro" id="IPR003691">
    <property type="entry name" value="FluC"/>
</dbReference>
<gene>
    <name evidence="11" type="primary">fluC</name>
    <name evidence="11" type="synonym">crcB</name>
    <name evidence="12" type="ORF">CQA58_01840</name>
</gene>
<keyword evidence="11" id="KW-0915">Sodium</keyword>
<feature type="transmembrane region" description="Helical" evidence="11">
    <location>
        <begin position="87"/>
        <end position="110"/>
    </location>
</feature>
<keyword evidence="11" id="KW-0813">Transport</keyword>
<keyword evidence="11" id="KW-0479">Metal-binding</keyword>
<feature type="binding site" evidence="11">
    <location>
        <position position="65"/>
    </location>
    <ligand>
        <name>Na(+)</name>
        <dbReference type="ChEBI" id="CHEBI:29101"/>
        <note>structural</note>
    </ligand>
</feature>
<keyword evidence="13" id="KW-1185">Reference proteome</keyword>
<keyword evidence="7 11" id="KW-0472">Membrane</keyword>
<feature type="transmembrane region" description="Helical" evidence="11">
    <location>
        <begin position="57"/>
        <end position="81"/>
    </location>
</feature>
<sequence>MSLLYVLLGSALGGLSRYLVMSFFPLSPLANLLVINVGGSFIFGLLYSLIGTNEWRMLIFVGFLGSFTTLSTLSFEVFSLLQNSRYLLALLYACGSLALSVIAVGVGMWVGRG</sequence>
<evidence type="ECO:0000256" key="3">
    <source>
        <dbReference type="ARBA" id="ARBA00022519"/>
    </source>
</evidence>
<evidence type="ECO:0000313" key="13">
    <source>
        <dbReference type="Proteomes" id="UP000257045"/>
    </source>
</evidence>
<evidence type="ECO:0000256" key="4">
    <source>
        <dbReference type="ARBA" id="ARBA00022692"/>
    </source>
</evidence>
<name>A0A3D8J2T8_9HELI</name>
<comment type="caution">
    <text evidence="12">The sequence shown here is derived from an EMBL/GenBank/DDBJ whole genome shotgun (WGS) entry which is preliminary data.</text>
</comment>
<dbReference type="Proteomes" id="UP000257045">
    <property type="component" value="Unassembled WGS sequence"/>
</dbReference>
<dbReference type="GO" id="GO:0140114">
    <property type="term" value="P:cellular detoxification of fluoride"/>
    <property type="evidence" value="ECO:0007669"/>
    <property type="project" value="UniProtKB-UniRule"/>
</dbReference>
<reference evidence="12 13" key="1">
    <citation type="submission" date="2018-04" db="EMBL/GenBank/DDBJ databases">
        <title>Novel Campyloabacter and Helicobacter Species and Strains.</title>
        <authorList>
            <person name="Mannion A.J."/>
            <person name="Shen Z."/>
            <person name="Fox J.G."/>
        </authorList>
    </citation>
    <scope>NUCLEOTIDE SEQUENCE [LARGE SCALE GENOMIC DNA]</scope>
    <source>
        <strain evidence="12 13">MIT 04-9366</strain>
    </source>
</reference>
<evidence type="ECO:0000256" key="11">
    <source>
        <dbReference type="HAMAP-Rule" id="MF_00454"/>
    </source>
</evidence>
<keyword evidence="2 11" id="KW-1003">Cell membrane</keyword>
<proteinExistence type="inferred from homology"/>
<dbReference type="OrthoDB" id="9806299at2"/>
<keyword evidence="6 11" id="KW-0406">Ion transport</keyword>
<comment type="activity regulation">
    <text evidence="11">Na(+) is not transported, but it plays an essential structural role and its presence is essential for fluoride channel function.</text>
</comment>
<feature type="transmembrane region" description="Helical" evidence="11">
    <location>
        <begin position="29"/>
        <end position="50"/>
    </location>
</feature>
<evidence type="ECO:0000313" key="12">
    <source>
        <dbReference type="EMBL" id="RDU71808.1"/>
    </source>
</evidence>
<dbReference type="RefSeq" id="WP_115569018.1">
    <property type="nucleotide sequence ID" value="NZ_NXLV01000002.1"/>
</dbReference>
<dbReference type="EMBL" id="NXLV01000002">
    <property type="protein sequence ID" value="RDU71808.1"/>
    <property type="molecule type" value="Genomic_DNA"/>
</dbReference>
<evidence type="ECO:0000256" key="2">
    <source>
        <dbReference type="ARBA" id="ARBA00022475"/>
    </source>
</evidence>
<dbReference type="GO" id="GO:0062054">
    <property type="term" value="F:fluoride channel activity"/>
    <property type="evidence" value="ECO:0007669"/>
    <property type="project" value="UniProtKB-UniRule"/>
</dbReference>